<dbReference type="AlphaFoldDB" id="A0A139HHF5"/>
<feature type="transmembrane region" description="Helical" evidence="5">
    <location>
        <begin position="487"/>
        <end position="508"/>
    </location>
</feature>
<feature type="transmembrane region" description="Helical" evidence="5">
    <location>
        <begin position="119"/>
        <end position="139"/>
    </location>
</feature>
<feature type="transmembrane region" description="Helical" evidence="5">
    <location>
        <begin position="552"/>
        <end position="575"/>
    </location>
</feature>
<organism evidence="7 8">
    <name type="scientific">Pseudocercospora eumusae</name>
    <dbReference type="NCBI Taxonomy" id="321146"/>
    <lineage>
        <taxon>Eukaryota</taxon>
        <taxon>Fungi</taxon>
        <taxon>Dikarya</taxon>
        <taxon>Ascomycota</taxon>
        <taxon>Pezizomycotina</taxon>
        <taxon>Dothideomycetes</taxon>
        <taxon>Dothideomycetidae</taxon>
        <taxon>Mycosphaerellales</taxon>
        <taxon>Mycosphaerellaceae</taxon>
        <taxon>Pseudocercospora</taxon>
    </lineage>
</organism>
<dbReference type="Pfam" id="PF07690">
    <property type="entry name" value="MFS_1"/>
    <property type="match status" value="1"/>
</dbReference>
<evidence type="ECO:0000256" key="3">
    <source>
        <dbReference type="ARBA" id="ARBA00022989"/>
    </source>
</evidence>
<gene>
    <name evidence="7" type="ORF">AC578_2559</name>
</gene>
<sequence>MYFSMAPTWSADDILLTNLRIQRLHDLENELHVDIVPGTEVMTDVGSHHFVKGKSHVLVPQPSDDRHDPLNWSPFWKSCCIIATTMVTFTQGFGPLALAPMFPSYIKEFDSDLHKVVKFTGVCILVLGFSNFIWVPISTSCGRRPVYILSQLICLASSIWRAKATTYGQFMGACVLNGIGAGPAETIQPQVIADIFFLHDRGFWNTLYWVAYMGSLMVGPIVSGVMDLHTGWRSFWWLNAGLLGLSILMVIFMFPETKWHRQPDEFLIDNAVKIVDTSPKNSSSADNVEVRALCHTYKGELVPCVQAPSGATNVEKTGITRVQTHENAMSRQDTAARDPWLGKGAPSRLQWGVYTPSPNPLKSMLLDVWIPWKLFAFPIVEFSSFVVSWSCSSFLTINLTQSQNFAAPPYNFSPQSIGFMNFAILAGAMIGLFTAGPLSDWVSARATKKNRGIREPEMRLPALIPYVLIMILGNFIVAFGYERKWSWEVIVIVGFACAGIQVAAIPAMATTYAVDSYKPVAGSLMVSITVNKNLWGYGFAEFITPWVMKSGFIPPIMTNMSLITLWCSFGFLFYYCGKNFRRWSKNDSVHLM</sequence>
<dbReference type="PANTHER" id="PTHR23502:SF149">
    <property type="entry name" value="TRANSPORTER, PUTATIVE-RELATED"/>
    <property type="match status" value="1"/>
</dbReference>
<dbReference type="InterPro" id="IPR011701">
    <property type="entry name" value="MFS"/>
</dbReference>
<evidence type="ECO:0000256" key="2">
    <source>
        <dbReference type="ARBA" id="ARBA00022692"/>
    </source>
</evidence>
<evidence type="ECO:0000313" key="8">
    <source>
        <dbReference type="Proteomes" id="UP000070133"/>
    </source>
</evidence>
<comment type="subcellular location">
    <subcellularLocation>
        <location evidence="1">Membrane</location>
        <topology evidence="1">Multi-pass membrane protein</topology>
    </subcellularLocation>
</comment>
<evidence type="ECO:0000256" key="4">
    <source>
        <dbReference type="ARBA" id="ARBA00023136"/>
    </source>
</evidence>
<feature type="domain" description="Major facilitator superfamily (MFS) profile" evidence="6">
    <location>
        <begin position="80"/>
        <end position="592"/>
    </location>
</feature>
<protein>
    <recommendedName>
        <fullName evidence="6">Major facilitator superfamily (MFS) profile domain-containing protein</fullName>
    </recommendedName>
</protein>
<name>A0A139HHF5_9PEZI</name>
<feature type="transmembrane region" description="Helical" evidence="5">
    <location>
        <begin position="206"/>
        <end position="223"/>
    </location>
</feature>
<keyword evidence="2 5" id="KW-0812">Transmembrane</keyword>
<dbReference type="InterPro" id="IPR020846">
    <property type="entry name" value="MFS_dom"/>
</dbReference>
<accession>A0A139HHF5</accession>
<comment type="caution">
    <text evidence="7">The sequence shown here is derived from an EMBL/GenBank/DDBJ whole genome shotgun (WGS) entry which is preliminary data.</text>
</comment>
<feature type="transmembrane region" description="Helical" evidence="5">
    <location>
        <begin position="417"/>
        <end position="439"/>
    </location>
</feature>
<evidence type="ECO:0000256" key="5">
    <source>
        <dbReference type="SAM" id="Phobius"/>
    </source>
</evidence>
<evidence type="ECO:0000259" key="6">
    <source>
        <dbReference type="PROSITE" id="PS50850"/>
    </source>
</evidence>
<keyword evidence="4 5" id="KW-0472">Membrane</keyword>
<proteinExistence type="predicted"/>
<dbReference type="InterPro" id="IPR036259">
    <property type="entry name" value="MFS_trans_sf"/>
</dbReference>
<dbReference type="PROSITE" id="PS50850">
    <property type="entry name" value="MFS"/>
    <property type="match status" value="1"/>
</dbReference>
<dbReference type="SUPFAM" id="SSF103473">
    <property type="entry name" value="MFS general substrate transporter"/>
    <property type="match status" value="1"/>
</dbReference>
<dbReference type="EMBL" id="LFZN01000048">
    <property type="protein sequence ID" value="KXT01914.1"/>
    <property type="molecule type" value="Genomic_DNA"/>
</dbReference>
<keyword evidence="3 5" id="KW-1133">Transmembrane helix</keyword>
<feature type="transmembrane region" description="Helical" evidence="5">
    <location>
        <begin position="75"/>
        <end position="98"/>
    </location>
</feature>
<reference evidence="7 8" key="1">
    <citation type="submission" date="2015-07" db="EMBL/GenBank/DDBJ databases">
        <title>Comparative genomics of the Sigatoka disease complex on banana suggests a link between parallel evolutionary changes in Pseudocercospora fijiensis and Pseudocercospora eumusae and increased virulence on the banana host.</title>
        <authorList>
            <person name="Chang T.-C."/>
            <person name="Salvucci A."/>
            <person name="Crous P.W."/>
            <person name="Stergiopoulos I."/>
        </authorList>
    </citation>
    <scope>NUCLEOTIDE SEQUENCE [LARGE SCALE GENOMIC DNA]</scope>
    <source>
        <strain evidence="7 8">CBS 114824</strain>
    </source>
</reference>
<feature type="transmembrane region" description="Helical" evidence="5">
    <location>
        <begin position="374"/>
        <end position="397"/>
    </location>
</feature>
<evidence type="ECO:0000313" key="7">
    <source>
        <dbReference type="EMBL" id="KXT01914.1"/>
    </source>
</evidence>
<dbReference type="Proteomes" id="UP000070133">
    <property type="component" value="Unassembled WGS sequence"/>
</dbReference>
<dbReference type="OrthoDB" id="5215911at2759"/>
<feature type="transmembrane region" description="Helical" evidence="5">
    <location>
        <begin position="460"/>
        <end position="481"/>
    </location>
</feature>
<keyword evidence="8" id="KW-1185">Reference proteome</keyword>
<dbReference type="PANTHER" id="PTHR23502">
    <property type="entry name" value="MAJOR FACILITATOR SUPERFAMILY"/>
    <property type="match status" value="1"/>
</dbReference>
<evidence type="ECO:0000256" key="1">
    <source>
        <dbReference type="ARBA" id="ARBA00004141"/>
    </source>
</evidence>
<feature type="transmembrane region" description="Helical" evidence="5">
    <location>
        <begin position="520"/>
        <end position="540"/>
    </location>
</feature>
<dbReference type="Gene3D" id="1.20.1250.20">
    <property type="entry name" value="MFS general substrate transporter like domains"/>
    <property type="match status" value="1"/>
</dbReference>
<dbReference type="GO" id="GO:0005886">
    <property type="term" value="C:plasma membrane"/>
    <property type="evidence" value="ECO:0007669"/>
    <property type="project" value="TreeGrafter"/>
</dbReference>
<dbReference type="Gene3D" id="1.20.1720.10">
    <property type="entry name" value="Multidrug resistance protein D"/>
    <property type="match status" value="1"/>
</dbReference>
<dbReference type="GO" id="GO:0022857">
    <property type="term" value="F:transmembrane transporter activity"/>
    <property type="evidence" value="ECO:0007669"/>
    <property type="project" value="InterPro"/>
</dbReference>
<feature type="transmembrane region" description="Helical" evidence="5">
    <location>
        <begin position="235"/>
        <end position="254"/>
    </location>
</feature>